<dbReference type="InterPro" id="IPR013249">
    <property type="entry name" value="RNA_pol_sigma70_r4_t2"/>
</dbReference>
<dbReference type="PANTHER" id="PTHR43133">
    <property type="entry name" value="RNA POLYMERASE ECF-TYPE SIGMA FACTO"/>
    <property type="match status" value="1"/>
</dbReference>
<evidence type="ECO:0000256" key="3">
    <source>
        <dbReference type="ARBA" id="ARBA00023082"/>
    </source>
</evidence>
<dbReference type="AlphaFoldDB" id="A0A1G1YCY0"/>
<dbReference type="NCBIfam" id="TIGR02937">
    <property type="entry name" value="sigma70-ECF"/>
    <property type="match status" value="1"/>
</dbReference>
<evidence type="ECO:0000256" key="2">
    <source>
        <dbReference type="ARBA" id="ARBA00023015"/>
    </source>
</evidence>
<evidence type="ECO:0000313" key="8">
    <source>
        <dbReference type="Proteomes" id="UP000177310"/>
    </source>
</evidence>
<keyword evidence="2" id="KW-0805">Transcription regulation</keyword>
<protein>
    <recommendedName>
        <fullName evidence="9">RNA polymerase sigma factor</fullName>
    </recommendedName>
</protein>
<keyword evidence="3" id="KW-0731">Sigma factor</keyword>
<evidence type="ECO:0000313" key="7">
    <source>
        <dbReference type="EMBL" id="OGY50101.1"/>
    </source>
</evidence>
<accession>A0A1G1YCY0</accession>
<proteinExistence type="inferred from homology"/>
<evidence type="ECO:0000259" key="6">
    <source>
        <dbReference type="Pfam" id="PF08281"/>
    </source>
</evidence>
<dbReference type="SUPFAM" id="SSF88659">
    <property type="entry name" value="Sigma3 and sigma4 domains of RNA polymerase sigma factors"/>
    <property type="match status" value="1"/>
</dbReference>
<evidence type="ECO:0000256" key="4">
    <source>
        <dbReference type="ARBA" id="ARBA00023163"/>
    </source>
</evidence>
<dbReference type="Pfam" id="PF04542">
    <property type="entry name" value="Sigma70_r2"/>
    <property type="match status" value="1"/>
</dbReference>
<name>A0A1G1YCY0_9BACT</name>
<sequence length="193" mass="22462">MSVYDPLDNKSDEALVALTLRDQQCFSCLVRRYERKLLSYIMRISSVGRQEAQDILQDVFIKIYTNLNGFDQTLSFSSWAYRITHNQVISHYRKHKASAHDVTLEAEGLLERIIADNGADHELDLQYQKQHVAAILDRLDLKYREVLILKFLEEKNYREISDIIKKPMGTVAALINRAKKKFREEAARQNVTS</sequence>
<dbReference type="PANTHER" id="PTHR43133:SF51">
    <property type="entry name" value="RNA POLYMERASE SIGMA FACTOR"/>
    <property type="match status" value="1"/>
</dbReference>
<dbReference type="InterPro" id="IPR014284">
    <property type="entry name" value="RNA_pol_sigma-70_dom"/>
</dbReference>
<dbReference type="InterPro" id="IPR036388">
    <property type="entry name" value="WH-like_DNA-bd_sf"/>
</dbReference>
<dbReference type="CDD" id="cd06171">
    <property type="entry name" value="Sigma70_r4"/>
    <property type="match status" value="1"/>
</dbReference>
<dbReference type="GO" id="GO:0006352">
    <property type="term" value="P:DNA-templated transcription initiation"/>
    <property type="evidence" value="ECO:0007669"/>
    <property type="project" value="InterPro"/>
</dbReference>
<feature type="domain" description="RNA polymerase sigma-70 region 2" evidence="5">
    <location>
        <begin position="29"/>
        <end position="96"/>
    </location>
</feature>
<gene>
    <name evidence="7" type="ORF">A3J59_04775</name>
</gene>
<dbReference type="EMBL" id="MHIL01000035">
    <property type="protein sequence ID" value="OGY50101.1"/>
    <property type="molecule type" value="Genomic_DNA"/>
</dbReference>
<evidence type="ECO:0008006" key="9">
    <source>
        <dbReference type="Google" id="ProtNLM"/>
    </source>
</evidence>
<dbReference type="InterPro" id="IPR013324">
    <property type="entry name" value="RNA_pol_sigma_r3/r4-like"/>
</dbReference>
<keyword evidence="4" id="KW-0804">Transcription</keyword>
<dbReference type="InterPro" id="IPR007627">
    <property type="entry name" value="RNA_pol_sigma70_r2"/>
</dbReference>
<dbReference type="InterPro" id="IPR039425">
    <property type="entry name" value="RNA_pol_sigma-70-like"/>
</dbReference>
<evidence type="ECO:0000259" key="5">
    <source>
        <dbReference type="Pfam" id="PF04542"/>
    </source>
</evidence>
<dbReference type="STRING" id="1797542.A3J59_04775"/>
<organism evidence="7 8">
    <name type="scientific">Candidatus Buchananbacteria bacterium RIFCSPHIGHO2_02_FULL_56_16</name>
    <dbReference type="NCBI Taxonomy" id="1797542"/>
    <lineage>
        <taxon>Bacteria</taxon>
        <taxon>Candidatus Buchananiibacteriota</taxon>
    </lineage>
</organism>
<dbReference type="Gene3D" id="1.10.10.10">
    <property type="entry name" value="Winged helix-like DNA-binding domain superfamily/Winged helix DNA-binding domain"/>
    <property type="match status" value="1"/>
</dbReference>
<comment type="similarity">
    <text evidence="1">Belongs to the sigma-70 factor family. ECF subfamily.</text>
</comment>
<evidence type="ECO:0000256" key="1">
    <source>
        <dbReference type="ARBA" id="ARBA00010641"/>
    </source>
</evidence>
<dbReference type="InterPro" id="IPR013325">
    <property type="entry name" value="RNA_pol_sigma_r2"/>
</dbReference>
<dbReference type="GO" id="GO:0003677">
    <property type="term" value="F:DNA binding"/>
    <property type="evidence" value="ECO:0007669"/>
    <property type="project" value="InterPro"/>
</dbReference>
<dbReference type="Gene3D" id="1.10.1740.10">
    <property type="match status" value="1"/>
</dbReference>
<comment type="caution">
    <text evidence="7">The sequence shown here is derived from an EMBL/GenBank/DDBJ whole genome shotgun (WGS) entry which is preliminary data.</text>
</comment>
<dbReference type="Pfam" id="PF08281">
    <property type="entry name" value="Sigma70_r4_2"/>
    <property type="match status" value="1"/>
</dbReference>
<feature type="domain" description="RNA polymerase sigma factor 70 region 4 type 2" evidence="6">
    <location>
        <begin position="133"/>
        <end position="181"/>
    </location>
</feature>
<dbReference type="Proteomes" id="UP000177310">
    <property type="component" value="Unassembled WGS sequence"/>
</dbReference>
<reference evidence="7 8" key="1">
    <citation type="journal article" date="2016" name="Nat. Commun.">
        <title>Thousands of microbial genomes shed light on interconnected biogeochemical processes in an aquifer system.</title>
        <authorList>
            <person name="Anantharaman K."/>
            <person name="Brown C.T."/>
            <person name="Hug L.A."/>
            <person name="Sharon I."/>
            <person name="Castelle C.J."/>
            <person name="Probst A.J."/>
            <person name="Thomas B.C."/>
            <person name="Singh A."/>
            <person name="Wilkins M.J."/>
            <person name="Karaoz U."/>
            <person name="Brodie E.L."/>
            <person name="Williams K.H."/>
            <person name="Hubbard S.S."/>
            <person name="Banfield J.F."/>
        </authorList>
    </citation>
    <scope>NUCLEOTIDE SEQUENCE [LARGE SCALE GENOMIC DNA]</scope>
</reference>
<dbReference type="GO" id="GO:0016987">
    <property type="term" value="F:sigma factor activity"/>
    <property type="evidence" value="ECO:0007669"/>
    <property type="project" value="UniProtKB-KW"/>
</dbReference>
<dbReference type="SUPFAM" id="SSF88946">
    <property type="entry name" value="Sigma2 domain of RNA polymerase sigma factors"/>
    <property type="match status" value="1"/>
</dbReference>